<accession>A0AAE0LRU6</accession>
<comment type="caution">
    <text evidence="2">The sequence shown here is derived from an EMBL/GenBank/DDBJ whole genome shotgun (WGS) entry which is preliminary data.</text>
</comment>
<proteinExistence type="predicted"/>
<sequence>MSDHVPNTEPLPCSASATIQEEIYLHSLSVYEKPRLAAQSLKYLLKPLSHGPGQPHYISVYLLSLLLDYSLEDLKQWAAAKDCFVKLVWIFPGWDHPKFTTRHLLVTDTAAPGHVSFSGGLDWAVNMWKVAQRLQPPSCPFLGPQSAPRWNLGRPRGDPKLSLPPVPFMDMDKWKPEYPALAYPVGYLPAGPADDEVSEFSEPEPGHADTASVGSSSGLFSEPSEAADSNFGEDSWSKDRGGGSSRAERLLQREVLRRRMRDAEALYARNGDPSGLLAVLSTASQSPDNWDSAGMPRF</sequence>
<dbReference type="EMBL" id="JAUEPN010000004">
    <property type="protein sequence ID" value="KAK3295158.1"/>
    <property type="molecule type" value="Genomic_DNA"/>
</dbReference>
<name>A0AAE0LRU6_9PEZI</name>
<feature type="region of interest" description="Disordered" evidence="1">
    <location>
        <begin position="194"/>
        <end position="253"/>
    </location>
</feature>
<feature type="compositionally biased region" description="Basic and acidic residues" evidence="1">
    <location>
        <begin position="235"/>
        <end position="253"/>
    </location>
</feature>
<reference evidence="2" key="1">
    <citation type="journal article" date="2023" name="Mol. Phylogenet. Evol.">
        <title>Genome-scale phylogeny and comparative genomics of the fungal order Sordariales.</title>
        <authorList>
            <person name="Hensen N."/>
            <person name="Bonometti L."/>
            <person name="Westerberg I."/>
            <person name="Brannstrom I.O."/>
            <person name="Guillou S."/>
            <person name="Cros-Aarteil S."/>
            <person name="Calhoun S."/>
            <person name="Haridas S."/>
            <person name="Kuo A."/>
            <person name="Mondo S."/>
            <person name="Pangilinan J."/>
            <person name="Riley R."/>
            <person name="LaButti K."/>
            <person name="Andreopoulos B."/>
            <person name="Lipzen A."/>
            <person name="Chen C."/>
            <person name="Yan M."/>
            <person name="Daum C."/>
            <person name="Ng V."/>
            <person name="Clum A."/>
            <person name="Steindorff A."/>
            <person name="Ohm R.A."/>
            <person name="Martin F."/>
            <person name="Silar P."/>
            <person name="Natvig D.O."/>
            <person name="Lalanne C."/>
            <person name="Gautier V."/>
            <person name="Ament-Velasquez S.L."/>
            <person name="Kruys A."/>
            <person name="Hutchinson M.I."/>
            <person name="Powell A.J."/>
            <person name="Barry K."/>
            <person name="Miller A.N."/>
            <person name="Grigoriev I.V."/>
            <person name="Debuchy R."/>
            <person name="Gladieux P."/>
            <person name="Hiltunen Thoren M."/>
            <person name="Johannesson H."/>
        </authorList>
    </citation>
    <scope>NUCLEOTIDE SEQUENCE</scope>
    <source>
        <strain evidence="2">CBS 168.71</strain>
    </source>
</reference>
<evidence type="ECO:0000313" key="3">
    <source>
        <dbReference type="Proteomes" id="UP001278766"/>
    </source>
</evidence>
<dbReference type="Proteomes" id="UP001278766">
    <property type="component" value="Unassembled WGS sequence"/>
</dbReference>
<evidence type="ECO:0000313" key="2">
    <source>
        <dbReference type="EMBL" id="KAK3295158.1"/>
    </source>
</evidence>
<reference evidence="2" key="2">
    <citation type="submission" date="2023-06" db="EMBL/GenBank/DDBJ databases">
        <authorList>
            <consortium name="Lawrence Berkeley National Laboratory"/>
            <person name="Haridas S."/>
            <person name="Hensen N."/>
            <person name="Bonometti L."/>
            <person name="Westerberg I."/>
            <person name="Brannstrom I.O."/>
            <person name="Guillou S."/>
            <person name="Cros-Aarteil S."/>
            <person name="Calhoun S."/>
            <person name="Kuo A."/>
            <person name="Mondo S."/>
            <person name="Pangilinan J."/>
            <person name="Riley R."/>
            <person name="Labutti K."/>
            <person name="Andreopoulos B."/>
            <person name="Lipzen A."/>
            <person name="Chen C."/>
            <person name="Yanf M."/>
            <person name="Daum C."/>
            <person name="Ng V."/>
            <person name="Clum A."/>
            <person name="Steindorff A."/>
            <person name="Ohm R."/>
            <person name="Martin F."/>
            <person name="Silar P."/>
            <person name="Natvig D."/>
            <person name="Lalanne C."/>
            <person name="Gautier V."/>
            <person name="Ament-Velasquez S.L."/>
            <person name="Kruys A."/>
            <person name="Hutchinson M.I."/>
            <person name="Powell A.J."/>
            <person name="Barry K."/>
            <person name="Miller A.N."/>
            <person name="Grigoriev I.V."/>
            <person name="Debuchy R."/>
            <person name="Gladieux P."/>
            <person name="Thoren M.H."/>
            <person name="Johannesson H."/>
        </authorList>
    </citation>
    <scope>NUCLEOTIDE SEQUENCE</scope>
    <source>
        <strain evidence="2">CBS 168.71</strain>
    </source>
</reference>
<evidence type="ECO:0000256" key="1">
    <source>
        <dbReference type="SAM" id="MobiDB-lite"/>
    </source>
</evidence>
<dbReference type="AlphaFoldDB" id="A0AAE0LRU6"/>
<feature type="region of interest" description="Disordered" evidence="1">
    <location>
        <begin position="278"/>
        <end position="298"/>
    </location>
</feature>
<dbReference type="RefSeq" id="XP_062658672.1">
    <property type="nucleotide sequence ID" value="XM_062806580.1"/>
</dbReference>
<organism evidence="2 3">
    <name type="scientific">Chaetomium fimeti</name>
    <dbReference type="NCBI Taxonomy" id="1854472"/>
    <lineage>
        <taxon>Eukaryota</taxon>
        <taxon>Fungi</taxon>
        <taxon>Dikarya</taxon>
        <taxon>Ascomycota</taxon>
        <taxon>Pezizomycotina</taxon>
        <taxon>Sordariomycetes</taxon>
        <taxon>Sordariomycetidae</taxon>
        <taxon>Sordariales</taxon>
        <taxon>Chaetomiaceae</taxon>
        <taxon>Chaetomium</taxon>
    </lineage>
</organism>
<gene>
    <name evidence="2" type="ORF">B0H64DRAFT_441580</name>
</gene>
<dbReference type="GeneID" id="87843528"/>
<protein>
    <submittedName>
        <fullName evidence="2">Uncharacterized protein</fullName>
    </submittedName>
</protein>
<keyword evidence="3" id="KW-1185">Reference proteome</keyword>